<evidence type="ECO:0000313" key="1">
    <source>
        <dbReference type="EMBL" id="AEB28313.1"/>
    </source>
</evidence>
<dbReference type="KEGG" id="fcn:FN3523_0456"/>
<reference evidence="2" key="1">
    <citation type="journal article" date="2011" name="Appl. Environ. Microbiol.">
        <title>Common ancestry and novel genetic traits of Francisella novicida-like isolates from North America and Australia as revealed by comparative genomic analyses.</title>
        <authorList>
            <person name="Siddaramappa S."/>
            <person name="Challacombe J.F."/>
            <person name="Petersen J.M."/>
            <person name="Pillai S."/>
            <person name="Hogg G."/>
            <person name="Kuske C.R."/>
        </authorList>
    </citation>
    <scope>NUCLEOTIDE SEQUENCE [LARGE SCALE GENOMIC DNA]</scope>
    <source>
        <strain evidence="2">3523</strain>
    </source>
</reference>
<dbReference type="InterPro" id="IPR052934">
    <property type="entry name" value="Methyl-DNA_Rec/Restrict_Enz"/>
</dbReference>
<gene>
    <name evidence="1" type="ordered locus">FN3523_0456</name>
</gene>
<sequence length="138" mass="16083">MNTSDKSIAHLDIALRRRFGFVEMLPDLDVISKDENNSCRKLLEKLNQRIEILLDKDHLIGHSFFCGISKDESELDKKISTIMQNEIVPLLEEYFYGDYEKIQLVLAGVGYKLEERDIPEELKQYSSKEKLYGKLVKI</sequence>
<dbReference type="eggNOG" id="COG1401">
    <property type="taxonomic scope" value="Bacteria"/>
</dbReference>
<organism evidence="1 2">
    <name type="scientific">Francisella hispaniensis</name>
    <dbReference type="NCBI Taxonomy" id="622488"/>
    <lineage>
        <taxon>Bacteria</taxon>
        <taxon>Pseudomonadati</taxon>
        <taxon>Pseudomonadota</taxon>
        <taxon>Gammaproteobacteria</taxon>
        <taxon>Thiotrichales</taxon>
        <taxon>Francisellaceae</taxon>
        <taxon>Francisella</taxon>
    </lineage>
</organism>
<dbReference type="PANTHER" id="PTHR37291:SF1">
    <property type="entry name" value="TYPE IV METHYL-DIRECTED RESTRICTION ENZYME ECOKMCRB SUBUNIT"/>
    <property type="match status" value="1"/>
</dbReference>
<protein>
    <submittedName>
        <fullName evidence="1">Putative endonuclease</fullName>
    </submittedName>
</protein>
<dbReference type="RefSeq" id="WP_014547771.1">
    <property type="nucleotide sequence ID" value="NC_017449.1"/>
</dbReference>
<dbReference type="Proteomes" id="UP000008303">
    <property type="component" value="Chromosome"/>
</dbReference>
<name>F4BJG9_9GAMM</name>
<keyword evidence="1" id="KW-0540">Nuclease</keyword>
<keyword evidence="1" id="KW-0378">Hydrolase</keyword>
<keyword evidence="1" id="KW-0255">Endonuclease</keyword>
<accession>F4BJG9</accession>
<proteinExistence type="predicted"/>
<dbReference type="AlphaFoldDB" id="F4BJG9"/>
<evidence type="ECO:0000313" key="2">
    <source>
        <dbReference type="Proteomes" id="UP000008303"/>
    </source>
</evidence>
<dbReference type="EMBL" id="CP002558">
    <property type="protein sequence ID" value="AEB28313.1"/>
    <property type="molecule type" value="Genomic_DNA"/>
</dbReference>
<dbReference type="HOGENOM" id="CLU_1852241_0_0_6"/>
<dbReference type="PATRIC" id="fig|676032.3.peg.458"/>
<dbReference type="GO" id="GO:0004519">
    <property type="term" value="F:endonuclease activity"/>
    <property type="evidence" value="ECO:0007669"/>
    <property type="project" value="UniProtKB-KW"/>
</dbReference>
<dbReference type="PANTHER" id="PTHR37291">
    <property type="entry name" value="5-METHYLCYTOSINE-SPECIFIC RESTRICTION ENZYME B"/>
    <property type="match status" value="1"/>
</dbReference>